<proteinExistence type="predicted"/>
<dbReference type="PANTHER" id="PTHR42685:SF21">
    <property type="entry name" value="DEHYDROGENASE (FLAVOPROTEIN)-LIKE PROTEIN"/>
    <property type="match status" value="1"/>
</dbReference>
<dbReference type="STRING" id="666510.ASAC_1329"/>
<dbReference type="eggNOG" id="arCOG00570">
    <property type="taxonomic scope" value="Archaea"/>
</dbReference>
<dbReference type="SUPFAM" id="SSF51905">
    <property type="entry name" value="FAD/NAD(P)-binding domain"/>
    <property type="match status" value="1"/>
</dbReference>
<dbReference type="PANTHER" id="PTHR42685">
    <property type="entry name" value="GERANYLGERANYL DIPHOSPHATE REDUCTASE"/>
    <property type="match status" value="1"/>
</dbReference>
<reference evidence="1 2" key="1">
    <citation type="journal article" date="2010" name="Appl. Environ. Microbiol.">
        <title>The genome sequence of the crenarchaeon Acidilobus saccharovorans supports a new order, Acidilobales, and suggests an important ecological role in terrestrial acidic hot springs.</title>
        <authorList>
            <person name="Mardanov A.V."/>
            <person name="Svetlitchnyi V.A."/>
            <person name="Beletsky A.V."/>
            <person name="Prokofeva M.I."/>
            <person name="Bonch-Osmolovskaya E.A."/>
            <person name="Ravin N.V."/>
            <person name="Skryabin K.G."/>
        </authorList>
    </citation>
    <scope>NUCLEOTIDE SEQUENCE [LARGE SCALE GENOMIC DNA]</scope>
    <source>
        <strain evidence="2">DSM 16705 / JCM 18335 / VKM B-2471 / 345-15</strain>
    </source>
</reference>
<gene>
    <name evidence="1" type="ordered locus">ASAC_1329</name>
</gene>
<keyword evidence="2" id="KW-1185">Reference proteome</keyword>
<dbReference type="InterPro" id="IPR050407">
    <property type="entry name" value="Geranylgeranyl_reductase"/>
</dbReference>
<dbReference type="AlphaFoldDB" id="D9Q346"/>
<evidence type="ECO:0000313" key="1">
    <source>
        <dbReference type="EMBL" id="ADL19734.1"/>
    </source>
</evidence>
<dbReference type="PRINTS" id="PR00420">
    <property type="entry name" value="RNGMNOXGNASE"/>
</dbReference>
<dbReference type="EMBL" id="CP001742">
    <property type="protein sequence ID" value="ADL19734.1"/>
    <property type="molecule type" value="Genomic_DNA"/>
</dbReference>
<organism evidence="1 2">
    <name type="scientific">Acidilobus saccharovorans (strain DSM 16705 / JCM 18335 / VKM B-2471 / 345-15)</name>
    <dbReference type="NCBI Taxonomy" id="666510"/>
    <lineage>
        <taxon>Archaea</taxon>
        <taxon>Thermoproteota</taxon>
        <taxon>Thermoprotei</taxon>
        <taxon>Acidilobales</taxon>
        <taxon>Acidilobaceae</taxon>
        <taxon>Acidilobus</taxon>
    </lineage>
</organism>
<dbReference type="Proteomes" id="UP000000346">
    <property type="component" value="Chromosome"/>
</dbReference>
<protein>
    <submittedName>
        <fullName evidence="1">Dehydrogenase (Flavoprotein)-like protein</fullName>
    </submittedName>
</protein>
<dbReference type="KEGG" id="asc:ASAC_1329"/>
<accession>D9Q346</accession>
<dbReference type="InParanoid" id="D9Q346"/>
<dbReference type="Pfam" id="PF13450">
    <property type="entry name" value="NAD_binding_8"/>
    <property type="match status" value="1"/>
</dbReference>
<dbReference type="InterPro" id="IPR036188">
    <property type="entry name" value="FAD/NAD-bd_sf"/>
</dbReference>
<name>D9Q346_ACIS3</name>
<dbReference type="Gene3D" id="3.50.50.60">
    <property type="entry name" value="FAD/NAD(P)-binding domain"/>
    <property type="match status" value="1"/>
</dbReference>
<dbReference type="HOGENOM" id="CLU_024648_0_1_2"/>
<evidence type="ECO:0000313" key="2">
    <source>
        <dbReference type="Proteomes" id="UP000000346"/>
    </source>
</evidence>
<sequence length="386" mass="41269">MNLQAQDMRAAVIGAGFSGLMFALSLAQGGVNVDLYEEHNRVGYPEHCTGLVSKATQDMIGRPALRSELGTIGSFVIAGPRLSLRLRASQPIVKLDRVRLEELMLEEAEAEGVNFISGAKVRPLPSGEVLPPGRSYDVIVLAEGFNGRLRGPLGIGFSGHPLFGVNAEFEGGGEADFVARFDRSTSDGFFSWKVSVDGLTVVGTASRDPRGLGRLLEESMRVHGAEGKPLKTYGGPILTGPMPRRVRLGRVIAVGDAASMNKPLTGGGLYPSAAAARRAQALINGGARPADAVEEAVLGVLKVLRRTYRLSRLLHGRPEAVDVLIRAATDSGLAERVSGRIDYDVHDSLFRESIKSWRFYLAAADTIITSPVTSLRLLASLLADMI</sequence>